<reference evidence="2 3" key="1">
    <citation type="submission" date="2020-08" db="EMBL/GenBank/DDBJ databases">
        <title>Functional genomics of gut bacteria from endangered species of beetles.</title>
        <authorList>
            <person name="Carlos-Shanley C."/>
        </authorList>
    </citation>
    <scope>NUCLEOTIDE SEQUENCE [LARGE SCALE GENOMIC DNA]</scope>
    <source>
        <strain evidence="2 3">S00198</strain>
    </source>
</reference>
<keyword evidence="3" id="KW-1185">Reference proteome</keyword>
<name>A0A7X0UCP2_9BURK</name>
<organism evidence="2 3">
    <name type="scientific">Acidovorax soli</name>
    <dbReference type="NCBI Taxonomy" id="592050"/>
    <lineage>
        <taxon>Bacteria</taxon>
        <taxon>Pseudomonadati</taxon>
        <taxon>Pseudomonadota</taxon>
        <taxon>Betaproteobacteria</taxon>
        <taxon>Burkholderiales</taxon>
        <taxon>Comamonadaceae</taxon>
        <taxon>Acidovorax</taxon>
    </lineage>
</organism>
<sequence>MLPKTDGRGRVNLLVGCALAWALVALPACAVTKEERQACEGYRDLVMDVARKADAGVTEQQMKRLLAAQPDLLPMVEIIYEQKARRSNRNIAAWHFAACMGDARERRSAR</sequence>
<evidence type="ECO:0000313" key="3">
    <source>
        <dbReference type="Proteomes" id="UP000575083"/>
    </source>
</evidence>
<accession>A0A7X0UCP2</accession>
<dbReference type="AlphaFoldDB" id="A0A7X0UCP2"/>
<gene>
    <name evidence="2" type="ORF">HNP48_005923</name>
</gene>
<evidence type="ECO:0000313" key="2">
    <source>
        <dbReference type="EMBL" id="MBB6563204.1"/>
    </source>
</evidence>
<feature type="signal peptide" evidence="1">
    <location>
        <begin position="1"/>
        <end position="30"/>
    </location>
</feature>
<comment type="caution">
    <text evidence="2">The sequence shown here is derived from an EMBL/GenBank/DDBJ whole genome shotgun (WGS) entry which is preliminary data.</text>
</comment>
<evidence type="ECO:0000256" key="1">
    <source>
        <dbReference type="SAM" id="SignalP"/>
    </source>
</evidence>
<dbReference type="RefSeq" id="WP_184863982.1">
    <property type="nucleotide sequence ID" value="NZ_JACHLK010000017.1"/>
</dbReference>
<evidence type="ECO:0008006" key="4">
    <source>
        <dbReference type="Google" id="ProtNLM"/>
    </source>
</evidence>
<dbReference type="Proteomes" id="UP000575083">
    <property type="component" value="Unassembled WGS sequence"/>
</dbReference>
<dbReference type="EMBL" id="JACHLK010000017">
    <property type="protein sequence ID" value="MBB6563204.1"/>
    <property type="molecule type" value="Genomic_DNA"/>
</dbReference>
<proteinExistence type="predicted"/>
<feature type="chain" id="PRO_5030664198" description="Lipoprotein" evidence="1">
    <location>
        <begin position="31"/>
        <end position="110"/>
    </location>
</feature>
<keyword evidence="1" id="KW-0732">Signal</keyword>
<protein>
    <recommendedName>
        <fullName evidence="4">Lipoprotein</fullName>
    </recommendedName>
</protein>